<keyword evidence="3" id="KW-1185">Reference proteome</keyword>
<name>A0A8K0KTL4_LADFU</name>
<reference evidence="2" key="1">
    <citation type="submission" date="2013-04" db="EMBL/GenBank/DDBJ databases">
        <authorList>
            <person name="Qu J."/>
            <person name="Murali S.C."/>
            <person name="Bandaranaike D."/>
            <person name="Bellair M."/>
            <person name="Blankenburg K."/>
            <person name="Chao H."/>
            <person name="Dinh H."/>
            <person name="Doddapaneni H."/>
            <person name="Downs B."/>
            <person name="Dugan-Rocha S."/>
            <person name="Elkadiri S."/>
            <person name="Gnanaolivu R.D."/>
            <person name="Hernandez B."/>
            <person name="Javaid M."/>
            <person name="Jayaseelan J.C."/>
            <person name="Lee S."/>
            <person name="Li M."/>
            <person name="Ming W."/>
            <person name="Munidasa M."/>
            <person name="Muniz J."/>
            <person name="Nguyen L."/>
            <person name="Ongeri F."/>
            <person name="Osuji N."/>
            <person name="Pu L.-L."/>
            <person name="Puazo M."/>
            <person name="Qu C."/>
            <person name="Quiroz J."/>
            <person name="Raj R."/>
            <person name="Weissenberger G."/>
            <person name="Xin Y."/>
            <person name="Zou X."/>
            <person name="Han Y."/>
            <person name="Richards S."/>
            <person name="Worley K."/>
            <person name="Muzny D."/>
            <person name="Gibbs R."/>
        </authorList>
    </citation>
    <scope>NUCLEOTIDE SEQUENCE</scope>
    <source>
        <strain evidence="2">Sampled in the wild</strain>
    </source>
</reference>
<feature type="signal peptide" evidence="1">
    <location>
        <begin position="1"/>
        <end position="17"/>
    </location>
</feature>
<protein>
    <recommendedName>
        <fullName evidence="4">Defensin</fullName>
    </recommendedName>
</protein>
<dbReference type="EMBL" id="KZ312439">
    <property type="protein sequence ID" value="KAG8240224.1"/>
    <property type="molecule type" value="Genomic_DNA"/>
</dbReference>
<evidence type="ECO:0000313" key="2">
    <source>
        <dbReference type="EMBL" id="KAG8240224.1"/>
    </source>
</evidence>
<gene>
    <name evidence="2" type="ORF">J437_LFUL004684</name>
</gene>
<reference evidence="2" key="2">
    <citation type="submission" date="2017-10" db="EMBL/GenBank/DDBJ databases">
        <title>Ladona fulva Genome sequencing and assembly.</title>
        <authorList>
            <person name="Murali S."/>
            <person name="Richards S."/>
            <person name="Bandaranaike D."/>
            <person name="Bellair M."/>
            <person name="Blankenburg K."/>
            <person name="Chao H."/>
            <person name="Dinh H."/>
            <person name="Doddapaneni H."/>
            <person name="Dugan-Rocha S."/>
            <person name="Elkadiri S."/>
            <person name="Gnanaolivu R."/>
            <person name="Hernandez B."/>
            <person name="Skinner E."/>
            <person name="Javaid M."/>
            <person name="Lee S."/>
            <person name="Li M."/>
            <person name="Ming W."/>
            <person name="Munidasa M."/>
            <person name="Muniz J."/>
            <person name="Nguyen L."/>
            <person name="Hughes D."/>
            <person name="Osuji N."/>
            <person name="Pu L.-L."/>
            <person name="Puazo M."/>
            <person name="Qu C."/>
            <person name="Quiroz J."/>
            <person name="Raj R."/>
            <person name="Weissenberger G."/>
            <person name="Xin Y."/>
            <person name="Zou X."/>
            <person name="Han Y."/>
            <person name="Worley K."/>
            <person name="Muzny D."/>
            <person name="Gibbs R."/>
        </authorList>
    </citation>
    <scope>NUCLEOTIDE SEQUENCE</scope>
    <source>
        <strain evidence="2">Sampled in the wild</strain>
    </source>
</reference>
<comment type="caution">
    <text evidence="2">The sequence shown here is derived from an EMBL/GenBank/DDBJ whole genome shotgun (WGS) entry which is preliminary data.</text>
</comment>
<sequence length="59" mass="6953">MFLVSLLMLSFVEERTAAVFRTGHQEICHTRVCRFGYHCVRGTCVHPRRHFVLRKEGYA</sequence>
<feature type="chain" id="PRO_5035431260" description="Defensin" evidence="1">
    <location>
        <begin position="18"/>
        <end position="59"/>
    </location>
</feature>
<organism evidence="2 3">
    <name type="scientific">Ladona fulva</name>
    <name type="common">Scarce chaser dragonfly</name>
    <name type="synonym">Libellula fulva</name>
    <dbReference type="NCBI Taxonomy" id="123851"/>
    <lineage>
        <taxon>Eukaryota</taxon>
        <taxon>Metazoa</taxon>
        <taxon>Ecdysozoa</taxon>
        <taxon>Arthropoda</taxon>
        <taxon>Hexapoda</taxon>
        <taxon>Insecta</taxon>
        <taxon>Pterygota</taxon>
        <taxon>Palaeoptera</taxon>
        <taxon>Odonata</taxon>
        <taxon>Epiprocta</taxon>
        <taxon>Anisoptera</taxon>
        <taxon>Libelluloidea</taxon>
        <taxon>Libellulidae</taxon>
        <taxon>Ladona</taxon>
    </lineage>
</organism>
<keyword evidence="1" id="KW-0732">Signal</keyword>
<evidence type="ECO:0008006" key="4">
    <source>
        <dbReference type="Google" id="ProtNLM"/>
    </source>
</evidence>
<dbReference type="AlphaFoldDB" id="A0A8K0KTL4"/>
<dbReference type="Proteomes" id="UP000792457">
    <property type="component" value="Unassembled WGS sequence"/>
</dbReference>
<accession>A0A8K0KTL4</accession>
<evidence type="ECO:0000256" key="1">
    <source>
        <dbReference type="SAM" id="SignalP"/>
    </source>
</evidence>
<proteinExistence type="predicted"/>
<evidence type="ECO:0000313" key="3">
    <source>
        <dbReference type="Proteomes" id="UP000792457"/>
    </source>
</evidence>